<dbReference type="Gramene" id="CDY62117">
    <property type="protein sequence ID" value="CDY62117"/>
    <property type="gene ID" value="GSBRNA2T00035974001"/>
</dbReference>
<accession>A0A078JCA4</accession>
<proteinExistence type="predicted"/>
<protein>
    <submittedName>
        <fullName evidence="1">BnaCnng39200D protein</fullName>
    </submittedName>
</protein>
<evidence type="ECO:0000313" key="1">
    <source>
        <dbReference type="EMBL" id="CDY62117.1"/>
    </source>
</evidence>
<dbReference type="Proteomes" id="UP000028999">
    <property type="component" value="Unassembled WGS sequence"/>
</dbReference>
<sequence length="146" mass="17126">MSGVNLDLRNQQVTLGEKVNTGSYIGIQKLIGRVRTIMTQRLRLRMGMLTWLGKSRRINIEGREVKVSNANDKRREREVMIQNCREEKRCLQLWSAATEENAETERQPTNHDRVRSRSQDNYEGCVRNHSLLCLRERIDLHYLACL</sequence>
<reference evidence="1 2" key="1">
    <citation type="journal article" date="2014" name="Science">
        <title>Plant genetics. Early allopolyploid evolution in the post-Neolithic Brassica napus oilseed genome.</title>
        <authorList>
            <person name="Chalhoub B."/>
            <person name="Denoeud F."/>
            <person name="Liu S."/>
            <person name="Parkin I.A."/>
            <person name="Tang H."/>
            <person name="Wang X."/>
            <person name="Chiquet J."/>
            <person name="Belcram H."/>
            <person name="Tong C."/>
            <person name="Samans B."/>
            <person name="Correa M."/>
            <person name="Da Silva C."/>
            <person name="Just J."/>
            <person name="Falentin C."/>
            <person name="Koh C.S."/>
            <person name="Le Clainche I."/>
            <person name="Bernard M."/>
            <person name="Bento P."/>
            <person name="Noel B."/>
            <person name="Labadie K."/>
            <person name="Alberti A."/>
            <person name="Charles M."/>
            <person name="Arnaud D."/>
            <person name="Guo H."/>
            <person name="Daviaud C."/>
            <person name="Alamery S."/>
            <person name="Jabbari K."/>
            <person name="Zhao M."/>
            <person name="Edger P.P."/>
            <person name="Chelaifa H."/>
            <person name="Tack D."/>
            <person name="Lassalle G."/>
            <person name="Mestiri I."/>
            <person name="Schnel N."/>
            <person name="Le Paslier M.C."/>
            <person name="Fan G."/>
            <person name="Renault V."/>
            <person name="Bayer P.E."/>
            <person name="Golicz A.A."/>
            <person name="Manoli S."/>
            <person name="Lee T.H."/>
            <person name="Thi V.H."/>
            <person name="Chalabi S."/>
            <person name="Hu Q."/>
            <person name="Fan C."/>
            <person name="Tollenaere R."/>
            <person name="Lu Y."/>
            <person name="Battail C."/>
            <person name="Shen J."/>
            <person name="Sidebottom C.H."/>
            <person name="Wang X."/>
            <person name="Canaguier A."/>
            <person name="Chauveau A."/>
            <person name="Berard A."/>
            <person name="Deniot G."/>
            <person name="Guan M."/>
            <person name="Liu Z."/>
            <person name="Sun F."/>
            <person name="Lim Y.P."/>
            <person name="Lyons E."/>
            <person name="Town C.D."/>
            <person name="Bancroft I."/>
            <person name="Wang X."/>
            <person name="Meng J."/>
            <person name="Ma J."/>
            <person name="Pires J.C."/>
            <person name="King G.J."/>
            <person name="Brunel D."/>
            <person name="Delourme R."/>
            <person name="Renard M."/>
            <person name="Aury J.M."/>
            <person name="Adams K.L."/>
            <person name="Batley J."/>
            <person name="Snowdon R.J."/>
            <person name="Tost J."/>
            <person name="Edwards D."/>
            <person name="Zhou Y."/>
            <person name="Hua W."/>
            <person name="Sharpe A.G."/>
            <person name="Paterson A.H."/>
            <person name="Guan C."/>
            <person name="Wincker P."/>
        </authorList>
    </citation>
    <scope>NUCLEOTIDE SEQUENCE [LARGE SCALE GENOMIC DNA]</scope>
    <source>
        <strain evidence="2">cv. Darmor-bzh</strain>
    </source>
</reference>
<dbReference type="EMBL" id="LK034101">
    <property type="protein sequence ID" value="CDY62117.1"/>
    <property type="molecule type" value="Genomic_DNA"/>
</dbReference>
<dbReference type="AlphaFoldDB" id="A0A078JCA4"/>
<gene>
    <name evidence="1" type="primary">BnaCnng39200D</name>
    <name evidence="1" type="ORF">GSBRNA2T00035974001</name>
</gene>
<evidence type="ECO:0000313" key="2">
    <source>
        <dbReference type="Proteomes" id="UP000028999"/>
    </source>
</evidence>
<dbReference type="PaxDb" id="3708-A0A078JCA4"/>
<keyword evidence="2" id="KW-1185">Reference proteome</keyword>
<organism evidence="1 2">
    <name type="scientific">Brassica napus</name>
    <name type="common">Rape</name>
    <dbReference type="NCBI Taxonomy" id="3708"/>
    <lineage>
        <taxon>Eukaryota</taxon>
        <taxon>Viridiplantae</taxon>
        <taxon>Streptophyta</taxon>
        <taxon>Embryophyta</taxon>
        <taxon>Tracheophyta</taxon>
        <taxon>Spermatophyta</taxon>
        <taxon>Magnoliopsida</taxon>
        <taxon>eudicotyledons</taxon>
        <taxon>Gunneridae</taxon>
        <taxon>Pentapetalae</taxon>
        <taxon>rosids</taxon>
        <taxon>malvids</taxon>
        <taxon>Brassicales</taxon>
        <taxon>Brassicaceae</taxon>
        <taxon>Brassiceae</taxon>
        <taxon>Brassica</taxon>
    </lineage>
</organism>
<name>A0A078JCA4_BRANA</name>